<dbReference type="InterPro" id="IPR036412">
    <property type="entry name" value="HAD-like_sf"/>
</dbReference>
<dbReference type="HOGENOM" id="CLU_053338_4_0_1"/>
<evidence type="ECO:0000313" key="3">
    <source>
        <dbReference type="Proteomes" id="UP000001514"/>
    </source>
</evidence>
<gene>
    <name evidence="2" type="ORF">SELMODRAFT_76368</name>
</gene>
<dbReference type="Gene3D" id="3.40.50.1000">
    <property type="entry name" value="HAD superfamily/HAD-like"/>
    <property type="match status" value="1"/>
</dbReference>
<keyword evidence="3" id="KW-1185">Reference proteome</keyword>
<dbReference type="InterPro" id="IPR023214">
    <property type="entry name" value="HAD_sf"/>
</dbReference>
<dbReference type="InterPro" id="IPR005519">
    <property type="entry name" value="Acid_phosphat_B-like"/>
</dbReference>
<sequence length="158" mass="18005">MTVNQFCGIFQRNAEAANLAKGWTVPKDCIDYIGDYMTKGLYGGDVWGATLQSTKFARLFPTNPGTWIFQVDQTLLSNVPYYATRQFEALPRNSTDFDLWVQQGKAVAIKSSLDFYNELLCANWRIVLISDRSEKRREATERNLRAAGYSGWTKLILD</sequence>
<accession>D8QRV4</accession>
<evidence type="ECO:0000256" key="1">
    <source>
        <dbReference type="ARBA" id="ARBA00022729"/>
    </source>
</evidence>
<proteinExistence type="predicted"/>
<dbReference type="PANTHER" id="PTHR31284">
    <property type="entry name" value="ACID PHOSPHATASE-LIKE PROTEIN"/>
    <property type="match status" value="1"/>
</dbReference>
<evidence type="ECO:0000313" key="2">
    <source>
        <dbReference type="EMBL" id="EFJ37325.1"/>
    </source>
</evidence>
<dbReference type="Gramene" id="EFJ37325">
    <property type="protein sequence ID" value="EFJ37325"/>
    <property type="gene ID" value="SELMODRAFT_76368"/>
</dbReference>
<dbReference type="EMBL" id="GL377566">
    <property type="protein sequence ID" value="EFJ37325.1"/>
    <property type="molecule type" value="Genomic_DNA"/>
</dbReference>
<dbReference type="AlphaFoldDB" id="D8QRV4"/>
<dbReference type="PANTHER" id="PTHR31284:SF55">
    <property type="entry name" value="ACID PHOSPHATASE"/>
    <property type="match status" value="1"/>
</dbReference>
<dbReference type="KEGG" id="smo:SELMODRAFT_76368"/>
<dbReference type="SUPFAM" id="SSF56784">
    <property type="entry name" value="HAD-like"/>
    <property type="match status" value="1"/>
</dbReference>
<dbReference type="Proteomes" id="UP000001514">
    <property type="component" value="Unassembled WGS sequence"/>
</dbReference>
<dbReference type="OMA" id="VIICDGP"/>
<reference evidence="2 3" key="1">
    <citation type="journal article" date="2011" name="Science">
        <title>The Selaginella genome identifies genetic changes associated with the evolution of vascular plants.</title>
        <authorList>
            <person name="Banks J.A."/>
            <person name="Nishiyama T."/>
            <person name="Hasebe M."/>
            <person name="Bowman J.L."/>
            <person name="Gribskov M."/>
            <person name="dePamphilis C."/>
            <person name="Albert V.A."/>
            <person name="Aono N."/>
            <person name="Aoyama T."/>
            <person name="Ambrose B.A."/>
            <person name="Ashton N.W."/>
            <person name="Axtell M.J."/>
            <person name="Barker E."/>
            <person name="Barker M.S."/>
            <person name="Bennetzen J.L."/>
            <person name="Bonawitz N.D."/>
            <person name="Chapple C."/>
            <person name="Cheng C."/>
            <person name="Correa L.G."/>
            <person name="Dacre M."/>
            <person name="DeBarry J."/>
            <person name="Dreyer I."/>
            <person name="Elias M."/>
            <person name="Engstrom E.M."/>
            <person name="Estelle M."/>
            <person name="Feng L."/>
            <person name="Finet C."/>
            <person name="Floyd S.K."/>
            <person name="Frommer W.B."/>
            <person name="Fujita T."/>
            <person name="Gramzow L."/>
            <person name="Gutensohn M."/>
            <person name="Harholt J."/>
            <person name="Hattori M."/>
            <person name="Heyl A."/>
            <person name="Hirai T."/>
            <person name="Hiwatashi Y."/>
            <person name="Ishikawa M."/>
            <person name="Iwata M."/>
            <person name="Karol K.G."/>
            <person name="Koehler B."/>
            <person name="Kolukisaoglu U."/>
            <person name="Kubo M."/>
            <person name="Kurata T."/>
            <person name="Lalonde S."/>
            <person name="Li K."/>
            <person name="Li Y."/>
            <person name="Litt A."/>
            <person name="Lyons E."/>
            <person name="Manning G."/>
            <person name="Maruyama T."/>
            <person name="Michael T.P."/>
            <person name="Mikami K."/>
            <person name="Miyazaki S."/>
            <person name="Morinaga S."/>
            <person name="Murata T."/>
            <person name="Mueller-Roeber B."/>
            <person name="Nelson D.R."/>
            <person name="Obara M."/>
            <person name="Oguri Y."/>
            <person name="Olmstead R.G."/>
            <person name="Onodera N."/>
            <person name="Petersen B.L."/>
            <person name="Pils B."/>
            <person name="Prigge M."/>
            <person name="Rensing S.A."/>
            <person name="Riano-Pachon D.M."/>
            <person name="Roberts A.W."/>
            <person name="Sato Y."/>
            <person name="Scheller H.V."/>
            <person name="Schulz B."/>
            <person name="Schulz C."/>
            <person name="Shakirov E.V."/>
            <person name="Shibagaki N."/>
            <person name="Shinohara N."/>
            <person name="Shippen D.E."/>
            <person name="Soerensen I."/>
            <person name="Sotooka R."/>
            <person name="Sugimoto N."/>
            <person name="Sugita M."/>
            <person name="Sumikawa N."/>
            <person name="Tanurdzic M."/>
            <person name="Theissen G."/>
            <person name="Ulvskov P."/>
            <person name="Wakazuki S."/>
            <person name="Weng J.K."/>
            <person name="Willats W.W."/>
            <person name="Wipf D."/>
            <person name="Wolf P.G."/>
            <person name="Yang L."/>
            <person name="Zimmer A.D."/>
            <person name="Zhu Q."/>
            <person name="Mitros T."/>
            <person name="Hellsten U."/>
            <person name="Loque D."/>
            <person name="Otillar R."/>
            <person name="Salamov A."/>
            <person name="Schmutz J."/>
            <person name="Shapiro H."/>
            <person name="Lindquist E."/>
            <person name="Lucas S."/>
            <person name="Rokhsar D."/>
            <person name="Grigoriev I.V."/>
        </authorList>
    </citation>
    <scope>NUCLEOTIDE SEQUENCE [LARGE SCALE GENOMIC DNA]</scope>
</reference>
<dbReference type="Pfam" id="PF03767">
    <property type="entry name" value="Acid_phosphat_B"/>
    <property type="match status" value="1"/>
</dbReference>
<dbReference type="InParanoid" id="D8QRV4"/>
<protein>
    <recommendedName>
        <fullName evidence="4">Acid phosphatase</fullName>
    </recommendedName>
</protein>
<organism evidence="3">
    <name type="scientific">Selaginella moellendorffii</name>
    <name type="common">Spikemoss</name>
    <dbReference type="NCBI Taxonomy" id="88036"/>
    <lineage>
        <taxon>Eukaryota</taxon>
        <taxon>Viridiplantae</taxon>
        <taxon>Streptophyta</taxon>
        <taxon>Embryophyta</taxon>
        <taxon>Tracheophyta</taxon>
        <taxon>Lycopodiopsida</taxon>
        <taxon>Selaginellales</taxon>
        <taxon>Selaginellaceae</taxon>
        <taxon>Selaginella</taxon>
    </lineage>
</organism>
<name>D8QRV4_SELML</name>
<keyword evidence="1" id="KW-0732">Signal</keyword>
<evidence type="ECO:0008006" key="4">
    <source>
        <dbReference type="Google" id="ProtNLM"/>
    </source>
</evidence>